<dbReference type="OrthoDB" id="3480573at2"/>
<sequence>MTMLIPFEFRRRGPGTTGQALRLWGAVLDDLYHRLYDPRYEGWGFWECCADPWEVRSYLEAAAHALPRRDARRFRTLLAHLDERG</sequence>
<reference evidence="1 2" key="1">
    <citation type="submission" date="2019-05" db="EMBL/GenBank/DDBJ databases">
        <title>Draft genome sequence of Actinomadura geliboluensis A8036.</title>
        <authorList>
            <person name="Saricaoglu S."/>
            <person name="Isik K."/>
        </authorList>
    </citation>
    <scope>NUCLEOTIDE SEQUENCE [LARGE SCALE GENOMIC DNA]</scope>
    <source>
        <strain evidence="1 2">A8036</strain>
    </source>
</reference>
<evidence type="ECO:0000313" key="2">
    <source>
        <dbReference type="Proteomes" id="UP000305238"/>
    </source>
</evidence>
<keyword evidence="2" id="KW-1185">Reference proteome</keyword>
<dbReference type="EMBL" id="VCKZ01000218">
    <property type="protein sequence ID" value="TMR33926.1"/>
    <property type="molecule type" value="Genomic_DNA"/>
</dbReference>
<dbReference type="Proteomes" id="UP000305238">
    <property type="component" value="Unassembled WGS sequence"/>
</dbReference>
<evidence type="ECO:0000313" key="1">
    <source>
        <dbReference type="EMBL" id="TMR33926.1"/>
    </source>
</evidence>
<organism evidence="1 2">
    <name type="scientific">Actinomadura geliboluensis</name>
    <dbReference type="NCBI Taxonomy" id="882440"/>
    <lineage>
        <taxon>Bacteria</taxon>
        <taxon>Bacillati</taxon>
        <taxon>Actinomycetota</taxon>
        <taxon>Actinomycetes</taxon>
        <taxon>Streptosporangiales</taxon>
        <taxon>Thermomonosporaceae</taxon>
        <taxon>Actinomadura</taxon>
    </lineage>
</organism>
<protein>
    <submittedName>
        <fullName evidence="1">Uncharacterized protein</fullName>
    </submittedName>
</protein>
<accession>A0A5S4GLU2</accession>
<proteinExistence type="predicted"/>
<dbReference type="AlphaFoldDB" id="A0A5S4GLU2"/>
<gene>
    <name evidence="1" type="ORF">ETD96_26265</name>
</gene>
<name>A0A5S4GLU2_9ACTN</name>
<comment type="caution">
    <text evidence="1">The sequence shown here is derived from an EMBL/GenBank/DDBJ whole genome shotgun (WGS) entry which is preliminary data.</text>
</comment>